<dbReference type="SUPFAM" id="SSF56112">
    <property type="entry name" value="Protein kinase-like (PK-like)"/>
    <property type="match status" value="1"/>
</dbReference>
<evidence type="ECO:0000256" key="4">
    <source>
        <dbReference type="ARBA" id="ARBA00022777"/>
    </source>
</evidence>
<keyword evidence="4 8" id="KW-0418">Kinase</keyword>
<dbReference type="InterPro" id="IPR000719">
    <property type="entry name" value="Prot_kinase_dom"/>
</dbReference>
<dbReference type="PANTHER" id="PTHR24058:SF103">
    <property type="entry name" value="SERINE_THREONINE-PROTEIN KINASE PRP4 HOMOLOG"/>
    <property type="match status" value="1"/>
</dbReference>
<accession>A0AAD8IJI4</accession>
<name>A0AAD8IJI4_9APIA</name>
<gene>
    <name evidence="8" type="ORF">POM88_015110</name>
</gene>
<evidence type="ECO:0000256" key="6">
    <source>
        <dbReference type="SAM" id="MobiDB-lite"/>
    </source>
</evidence>
<evidence type="ECO:0000256" key="1">
    <source>
        <dbReference type="ARBA" id="ARBA00022527"/>
    </source>
</evidence>
<feature type="region of interest" description="Disordered" evidence="6">
    <location>
        <begin position="1"/>
        <end position="39"/>
    </location>
</feature>
<proteinExistence type="predicted"/>
<feature type="compositionally biased region" description="Polar residues" evidence="6">
    <location>
        <begin position="1"/>
        <end position="16"/>
    </location>
</feature>
<organism evidence="8 9">
    <name type="scientific">Heracleum sosnowskyi</name>
    <dbReference type="NCBI Taxonomy" id="360622"/>
    <lineage>
        <taxon>Eukaryota</taxon>
        <taxon>Viridiplantae</taxon>
        <taxon>Streptophyta</taxon>
        <taxon>Embryophyta</taxon>
        <taxon>Tracheophyta</taxon>
        <taxon>Spermatophyta</taxon>
        <taxon>Magnoliopsida</taxon>
        <taxon>eudicotyledons</taxon>
        <taxon>Gunneridae</taxon>
        <taxon>Pentapetalae</taxon>
        <taxon>asterids</taxon>
        <taxon>campanulids</taxon>
        <taxon>Apiales</taxon>
        <taxon>Apiaceae</taxon>
        <taxon>Apioideae</taxon>
        <taxon>apioid superclade</taxon>
        <taxon>Tordylieae</taxon>
        <taxon>Tordyliinae</taxon>
        <taxon>Heracleum</taxon>
    </lineage>
</organism>
<dbReference type="PROSITE" id="PS00108">
    <property type="entry name" value="PROTEIN_KINASE_ST"/>
    <property type="match status" value="1"/>
</dbReference>
<dbReference type="AlphaFoldDB" id="A0AAD8IJI4"/>
<dbReference type="SMART" id="SM00220">
    <property type="entry name" value="S_TKc"/>
    <property type="match status" value="1"/>
</dbReference>
<reference evidence="8" key="1">
    <citation type="submission" date="2023-02" db="EMBL/GenBank/DDBJ databases">
        <title>Genome of toxic invasive species Heracleum sosnowskyi carries increased number of genes despite the absence of recent whole-genome duplications.</title>
        <authorList>
            <person name="Schelkunov M."/>
            <person name="Shtratnikova V."/>
            <person name="Makarenko M."/>
            <person name="Klepikova A."/>
            <person name="Omelchenko D."/>
            <person name="Novikova G."/>
            <person name="Obukhova E."/>
            <person name="Bogdanov V."/>
            <person name="Penin A."/>
            <person name="Logacheva M."/>
        </authorList>
    </citation>
    <scope>NUCLEOTIDE SEQUENCE</scope>
    <source>
        <strain evidence="8">Hsosn_3</strain>
        <tissue evidence="8">Leaf</tissue>
    </source>
</reference>
<dbReference type="Gene3D" id="3.30.200.20">
    <property type="entry name" value="Phosphorylase Kinase, domain 1"/>
    <property type="match status" value="1"/>
</dbReference>
<reference evidence="8" key="2">
    <citation type="submission" date="2023-05" db="EMBL/GenBank/DDBJ databases">
        <authorList>
            <person name="Schelkunov M.I."/>
        </authorList>
    </citation>
    <scope>NUCLEOTIDE SEQUENCE</scope>
    <source>
        <strain evidence="8">Hsosn_3</strain>
        <tissue evidence="8">Leaf</tissue>
    </source>
</reference>
<dbReference type="Proteomes" id="UP001237642">
    <property type="component" value="Unassembled WGS sequence"/>
</dbReference>
<evidence type="ECO:0000313" key="8">
    <source>
        <dbReference type="EMBL" id="KAK1386932.1"/>
    </source>
</evidence>
<dbReference type="Gene3D" id="1.10.510.10">
    <property type="entry name" value="Transferase(Phosphotransferase) domain 1"/>
    <property type="match status" value="1"/>
</dbReference>
<dbReference type="InterPro" id="IPR050494">
    <property type="entry name" value="Ser_Thr_dual-spec_kinase"/>
</dbReference>
<evidence type="ECO:0000256" key="5">
    <source>
        <dbReference type="ARBA" id="ARBA00022840"/>
    </source>
</evidence>
<keyword evidence="3" id="KW-0547">Nucleotide-binding</keyword>
<keyword evidence="5" id="KW-0067">ATP-binding</keyword>
<protein>
    <submittedName>
        <fullName evidence="8">Non-specific serine/threonine protein kinase</fullName>
    </submittedName>
</protein>
<evidence type="ECO:0000256" key="3">
    <source>
        <dbReference type="ARBA" id="ARBA00022741"/>
    </source>
</evidence>
<evidence type="ECO:0000313" key="9">
    <source>
        <dbReference type="Proteomes" id="UP001237642"/>
    </source>
</evidence>
<dbReference type="InterPro" id="IPR011009">
    <property type="entry name" value="Kinase-like_dom_sf"/>
</dbReference>
<dbReference type="PANTHER" id="PTHR24058">
    <property type="entry name" value="DUAL SPECIFICITY PROTEIN KINASE"/>
    <property type="match status" value="1"/>
</dbReference>
<evidence type="ECO:0000259" key="7">
    <source>
        <dbReference type="PROSITE" id="PS50011"/>
    </source>
</evidence>
<dbReference type="PROSITE" id="PS50011">
    <property type="entry name" value="PROTEIN_KINASE_DOM"/>
    <property type="match status" value="1"/>
</dbReference>
<comment type="caution">
    <text evidence="8">The sequence shown here is derived from an EMBL/GenBank/DDBJ whole genome shotgun (WGS) entry which is preliminary data.</text>
</comment>
<dbReference type="InterPro" id="IPR008271">
    <property type="entry name" value="Ser/Thr_kinase_AS"/>
</dbReference>
<keyword evidence="2" id="KW-0808">Transferase</keyword>
<sequence>MILDDTSFSLGMSPEQNKPHASKISSLATLGEGTPKSKGSDDMFCDDFCGDCPAGVRNQKEDLTCLGFLATLSVRAKKAGLKIEKIENQDNRNDAEGYYKYQIEELLYDRYKVIDPLGKGVFSNVVRASDSKARSCNPEMVDIKIIRCSDTMYKSGLDEVVILKKLVDADPKDMRHCVRFQSSFEYNSHLCLVFESLDMNLRQYLKKFSYDIGLELTVARDFSKQLFIALEHLKNCGVLHSDIKPDNMLLSDFGSAMVAGKNEITPYLVSRFYRAPEIILGLSYDYPMDIWSFSQKDASKGSIYTSALDQDLNFFVMEEDPFTKKAMKRLIHNFELKDFSTKLPHSIDDDRKMLANFKDFLDKIFALNPDKRITVLEALSHLFITCK</sequence>
<dbReference type="EMBL" id="JAUIZM010000004">
    <property type="protein sequence ID" value="KAK1386932.1"/>
    <property type="molecule type" value="Genomic_DNA"/>
</dbReference>
<feature type="domain" description="Protein kinase" evidence="7">
    <location>
        <begin position="111"/>
        <end position="384"/>
    </location>
</feature>
<evidence type="ECO:0000256" key="2">
    <source>
        <dbReference type="ARBA" id="ARBA00022679"/>
    </source>
</evidence>
<keyword evidence="9" id="KW-1185">Reference proteome</keyword>
<dbReference type="GO" id="GO:0004674">
    <property type="term" value="F:protein serine/threonine kinase activity"/>
    <property type="evidence" value="ECO:0007669"/>
    <property type="project" value="UniProtKB-KW"/>
</dbReference>
<dbReference type="Pfam" id="PF00069">
    <property type="entry name" value="Pkinase"/>
    <property type="match status" value="1"/>
</dbReference>
<dbReference type="GO" id="GO:0005524">
    <property type="term" value="F:ATP binding"/>
    <property type="evidence" value="ECO:0007669"/>
    <property type="project" value="UniProtKB-KW"/>
</dbReference>
<keyword evidence="1 8" id="KW-0723">Serine/threonine-protein kinase</keyword>